<evidence type="ECO:0000313" key="1">
    <source>
        <dbReference type="EMBL" id="MDR6586571.1"/>
    </source>
</evidence>
<dbReference type="EMBL" id="JAVDSJ010000007">
    <property type="protein sequence ID" value="MDR6586571.1"/>
    <property type="molecule type" value="Genomic_DNA"/>
</dbReference>
<reference evidence="1 2" key="1">
    <citation type="submission" date="2023-07" db="EMBL/GenBank/DDBJ databases">
        <title>Sorghum-associated microbial communities from plants grown in Nebraska, USA.</title>
        <authorList>
            <person name="Schachtman D."/>
        </authorList>
    </citation>
    <scope>NUCLEOTIDE SEQUENCE [LARGE SCALE GENOMIC DNA]</scope>
    <source>
        <strain evidence="1 2">596</strain>
    </source>
</reference>
<sequence length="103" mass="11706">MRHLEAMPQGIVREETCAVRQDAFCKVHDNFVTAEKPFSAMNTGQIIYILKRLVTKKNVTVAFNPASPEGDTHHSAIRSGCDSQGHLRFHQRDFQKELLILKT</sequence>
<accession>A0ABU1PKX1</accession>
<comment type="caution">
    <text evidence="1">The sequence shown here is derived from an EMBL/GenBank/DDBJ whole genome shotgun (WGS) entry which is preliminary data.</text>
</comment>
<keyword evidence="2" id="KW-1185">Reference proteome</keyword>
<dbReference type="RefSeq" id="WP_166758449.1">
    <property type="nucleotide sequence ID" value="NZ_JAVDSJ010000007.1"/>
</dbReference>
<protein>
    <submittedName>
        <fullName evidence="1">Uncharacterized protein</fullName>
    </submittedName>
</protein>
<name>A0ABU1PKX1_9BURK</name>
<evidence type="ECO:0000313" key="2">
    <source>
        <dbReference type="Proteomes" id="UP001260715"/>
    </source>
</evidence>
<proteinExistence type="predicted"/>
<organism evidence="1 2">
    <name type="scientific">Herbaspirillum frisingense</name>
    <dbReference type="NCBI Taxonomy" id="92645"/>
    <lineage>
        <taxon>Bacteria</taxon>
        <taxon>Pseudomonadati</taxon>
        <taxon>Pseudomonadota</taxon>
        <taxon>Betaproteobacteria</taxon>
        <taxon>Burkholderiales</taxon>
        <taxon>Oxalobacteraceae</taxon>
        <taxon>Herbaspirillum</taxon>
    </lineage>
</organism>
<gene>
    <name evidence="1" type="ORF">J2W50_004801</name>
</gene>
<dbReference type="Proteomes" id="UP001260715">
    <property type="component" value="Unassembled WGS sequence"/>
</dbReference>